<gene>
    <name evidence="1" type="ORF">Aiant_17560</name>
</gene>
<dbReference type="PROSITE" id="PS51257">
    <property type="entry name" value="PROKAR_LIPOPROTEIN"/>
    <property type="match status" value="1"/>
</dbReference>
<dbReference type="Proteomes" id="UP000676967">
    <property type="component" value="Chromosome"/>
</dbReference>
<evidence type="ECO:0008006" key="3">
    <source>
        <dbReference type="Google" id="ProtNLM"/>
    </source>
</evidence>
<name>A0ABM7LP92_9ACTN</name>
<reference evidence="1 2" key="1">
    <citation type="submission" date="2020-08" db="EMBL/GenBank/DDBJ databases">
        <title>Whole genome shotgun sequence of Actinoplanes ianthinogenes NBRC 13996.</title>
        <authorList>
            <person name="Komaki H."/>
            <person name="Tamura T."/>
        </authorList>
    </citation>
    <scope>NUCLEOTIDE SEQUENCE [LARGE SCALE GENOMIC DNA]</scope>
    <source>
        <strain evidence="1 2">NBRC 13996</strain>
    </source>
</reference>
<accession>A0ABM7LP92</accession>
<keyword evidence="2" id="KW-1185">Reference proteome</keyword>
<sequence>MRRFWGAAAAAVVLAAGGCSGEPEPFEPTDVVKLDEGTIGGAGWTLVTFHDEQHEICLELRDAGMRTDPELSGGCGPWDDRPSGGRYLDGKGPGRSEFAYGLLTAPAAAVTATAPGHDPVTVAAKPMPAGTGAAKFFVITFPDPGGAWTYTAQDAAGAPVPLGPG</sequence>
<organism evidence="1 2">
    <name type="scientific">Actinoplanes ianthinogenes</name>
    <dbReference type="NCBI Taxonomy" id="122358"/>
    <lineage>
        <taxon>Bacteria</taxon>
        <taxon>Bacillati</taxon>
        <taxon>Actinomycetota</taxon>
        <taxon>Actinomycetes</taxon>
        <taxon>Micromonosporales</taxon>
        <taxon>Micromonosporaceae</taxon>
        <taxon>Actinoplanes</taxon>
    </lineage>
</organism>
<dbReference type="EMBL" id="AP023356">
    <property type="protein sequence ID" value="BCJ41099.1"/>
    <property type="molecule type" value="Genomic_DNA"/>
</dbReference>
<dbReference type="RefSeq" id="WP_189332525.1">
    <property type="nucleotide sequence ID" value="NZ_AP023356.1"/>
</dbReference>
<proteinExistence type="predicted"/>
<evidence type="ECO:0000313" key="1">
    <source>
        <dbReference type="EMBL" id="BCJ41099.1"/>
    </source>
</evidence>
<evidence type="ECO:0000313" key="2">
    <source>
        <dbReference type="Proteomes" id="UP000676967"/>
    </source>
</evidence>
<protein>
    <recommendedName>
        <fullName evidence="3">Lipoprotein</fullName>
    </recommendedName>
</protein>